<sequence length="287" mass="32110">MPPKQKRQKIDHKSKGGENNGGGNSTSTPNTLQTPTDPALISQKFLDIEAEQCKELLKLQYGQGQLLVYNPLDYASQIHQDFVSKFCRGPKKVLLLGMNPGPWGMGQTGVPFGHVEYARDWLEVKGEVTKPVNEHEKRPITGLNCKRKEVSGDRMWSLLKQLSGTPEVLFTNIFLHNYCPLYFLKDSAKNVTPPELKVHERAKLEKVCDQALVHVVDLLGVEHVIGVGNYAAERARKALTNEERENIKVSTLMHPSPVNPAANKGWANIAIKQLTDNKTIEYFKSST</sequence>
<dbReference type="GO" id="GO:0005634">
    <property type="term" value="C:nucleus"/>
    <property type="evidence" value="ECO:0007669"/>
    <property type="project" value="UniProtKB-SubCell"/>
</dbReference>
<protein>
    <recommendedName>
        <fullName evidence="11">Single-strand selective monofunctional uracil DNA glycosylase</fullName>
    </recommendedName>
</protein>
<organism evidence="9 10">
    <name type="scientific">Petrolisthes manimaculis</name>
    <dbReference type="NCBI Taxonomy" id="1843537"/>
    <lineage>
        <taxon>Eukaryota</taxon>
        <taxon>Metazoa</taxon>
        <taxon>Ecdysozoa</taxon>
        <taxon>Arthropoda</taxon>
        <taxon>Crustacea</taxon>
        <taxon>Multicrustacea</taxon>
        <taxon>Malacostraca</taxon>
        <taxon>Eumalacostraca</taxon>
        <taxon>Eucarida</taxon>
        <taxon>Decapoda</taxon>
        <taxon>Pleocyemata</taxon>
        <taxon>Anomura</taxon>
        <taxon>Galatheoidea</taxon>
        <taxon>Porcellanidae</taxon>
        <taxon>Petrolisthes</taxon>
    </lineage>
</organism>
<dbReference type="FunFam" id="3.40.470.10:FF:000005">
    <property type="entry name" value="Single-strand selective monofunctional uracil DNA glycosylase"/>
    <property type="match status" value="1"/>
</dbReference>
<proteinExistence type="inferred from homology"/>
<keyword evidence="7" id="KW-0539">Nucleus</keyword>
<evidence type="ECO:0000256" key="7">
    <source>
        <dbReference type="ARBA" id="ARBA00023242"/>
    </source>
</evidence>
<name>A0AAE1NTN6_9EUCA</name>
<gene>
    <name evidence="9" type="ORF">Pmani_032133</name>
</gene>
<dbReference type="GO" id="GO:0017065">
    <property type="term" value="F:single-strand selective uracil DNA N-glycosylase activity"/>
    <property type="evidence" value="ECO:0007669"/>
    <property type="project" value="InterPro"/>
</dbReference>
<feature type="region of interest" description="Disordered" evidence="8">
    <location>
        <begin position="1"/>
        <end position="37"/>
    </location>
</feature>
<dbReference type="EMBL" id="JAWZYT010004107">
    <property type="protein sequence ID" value="KAK4295301.1"/>
    <property type="molecule type" value="Genomic_DNA"/>
</dbReference>
<evidence type="ECO:0000256" key="6">
    <source>
        <dbReference type="ARBA" id="ARBA00023204"/>
    </source>
</evidence>
<dbReference type="GO" id="GO:0006284">
    <property type="term" value="P:base-excision repair"/>
    <property type="evidence" value="ECO:0007669"/>
    <property type="project" value="InterPro"/>
</dbReference>
<keyword evidence="5" id="KW-0238">DNA-binding</keyword>
<comment type="subcellular location">
    <subcellularLocation>
        <location evidence="1">Nucleus</location>
    </subcellularLocation>
</comment>
<comment type="similarity">
    <text evidence="2">Belongs to the uracil-DNA glycosylase (UDG) superfamily. SMUG1 family.</text>
</comment>
<dbReference type="SUPFAM" id="SSF52141">
    <property type="entry name" value="Uracil-DNA glycosylase-like"/>
    <property type="match status" value="1"/>
</dbReference>
<evidence type="ECO:0008006" key="11">
    <source>
        <dbReference type="Google" id="ProtNLM"/>
    </source>
</evidence>
<dbReference type="PANTHER" id="PTHR13235">
    <property type="entry name" value="SINGLE-STRAND SELECTIVE MONOFUNCTIONAL URACIL DNA GLYCOSYLASE"/>
    <property type="match status" value="1"/>
</dbReference>
<evidence type="ECO:0000256" key="1">
    <source>
        <dbReference type="ARBA" id="ARBA00004123"/>
    </source>
</evidence>
<dbReference type="Gene3D" id="3.40.470.10">
    <property type="entry name" value="Uracil-DNA glycosylase-like domain"/>
    <property type="match status" value="1"/>
</dbReference>
<dbReference type="GO" id="GO:0000703">
    <property type="term" value="F:oxidized pyrimidine nucleobase lesion DNA N-glycosylase activity"/>
    <property type="evidence" value="ECO:0007669"/>
    <property type="project" value="TreeGrafter"/>
</dbReference>
<keyword evidence="3" id="KW-0227">DNA damage</keyword>
<dbReference type="Proteomes" id="UP001292094">
    <property type="component" value="Unassembled WGS sequence"/>
</dbReference>
<dbReference type="PANTHER" id="PTHR13235:SF2">
    <property type="entry name" value="SINGLE-STRAND SELECTIVE MONOFUNCTIONAL URACIL DNA GLYCOSYLASE"/>
    <property type="match status" value="1"/>
</dbReference>
<evidence type="ECO:0000256" key="3">
    <source>
        <dbReference type="ARBA" id="ARBA00022763"/>
    </source>
</evidence>
<feature type="compositionally biased region" description="Basic residues" evidence="8">
    <location>
        <begin position="1"/>
        <end position="10"/>
    </location>
</feature>
<evidence type="ECO:0000313" key="9">
    <source>
        <dbReference type="EMBL" id="KAK4295301.1"/>
    </source>
</evidence>
<feature type="compositionally biased region" description="Polar residues" evidence="8">
    <location>
        <begin position="25"/>
        <end position="36"/>
    </location>
</feature>
<accession>A0AAE1NTN6</accession>
<evidence type="ECO:0000256" key="4">
    <source>
        <dbReference type="ARBA" id="ARBA00022801"/>
    </source>
</evidence>
<dbReference type="AlphaFoldDB" id="A0AAE1NTN6"/>
<evidence type="ECO:0000256" key="2">
    <source>
        <dbReference type="ARBA" id="ARBA00007889"/>
    </source>
</evidence>
<evidence type="ECO:0000256" key="8">
    <source>
        <dbReference type="SAM" id="MobiDB-lite"/>
    </source>
</evidence>
<evidence type="ECO:0000256" key="5">
    <source>
        <dbReference type="ARBA" id="ARBA00023125"/>
    </source>
</evidence>
<dbReference type="InterPro" id="IPR039134">
    <property type="entry name" value="SMUG1"/>
</dbReference>
<keyword evidence="10" id="KW-1185">Reference proteome</keyword>
<keyword evidence="6" id="KW-0234">DNA repair</keyword>
<evidence type="ECO:0000313" key="10">
    <source>
        <dbReference type="Proteomes" id="UP001292094"/>
    </source>
</evidence>
<dbReference type="CDD" id="cd19374">
    <property type="entry name" value="UDG-F3_SMUG1-like"/>
    <property type="match status" value="1"/>
</dbReference>
<keyword evidence="4" id="KW-0378">Hydrolase</keyword>
<dbReference type="InterPro" id="IPR036895">
    <property type="entry name" value="Uracil-DNA_glycosylase-like_sf"/>
</dbReference>
<reference evidence="9" key="1">
    <citation type="submission" date="2023-11" db="EMBL/GenBank/DDBJ databases">
        <title>Genome assemblies of two species of porcelain crab, Petrolisthes cinctipes and Petrolisthes manimaculis (Anomura: Porcellanidae).</title>
        <authorList>
            <person name="Angst P."/>
        </authorList>
    </citation>
    <scope>NUCLEOTIDE SEQUENCE</scope>
    <source>
        <strain evidence="9">PB745_02</strain>
        <tissue evidence="9">Gill</tissue>
    </source>
</reference>
<comment type="caution">
    <text evidence="9">The sequence shown here is derived from an EMBL/GenBank/DDBJ whole genome shotgun (WGS) entry which is preliminary data.</text>
</comment>
<dbReference type="GO" id="GO:0003677">
    <property type="term" value="F:DNA binding"/>
    <property type="evidence" value="ECO:0007669"/>
    <property type="project" value="UniProtKB-KW"/>
</dbReference>